<dbReference type="GO" id="GO:0005506">
    <property type="term" value="F:iron ion binding"/>
    <property type="evidence" value="ECO:0007669"/>
    <property type="project" value="InterPro"/>
</dbReference>
<dbReference type="PRINTS" id="PR00463">
    <property type="entry name" value="EP450I"/>
</dbReference>
<evidence type="ECO:0000256" key="3">
    <source>
        <dbReference type="ARBA" id="ARBA00023002"/>
    </source>
</evidence>
<keyword evidence="7" id="KW-0472">Membrane</keyword>
<comment type="similarity">
    <text evidence="6">Belongs to the cytochrome P450 family.</text>
</comment>
<comment type="cofactor">
    <cofactor evidence="1 5">
        <name>heme</name>
        <dbReference type="ChEBI" id="CHEBI:30413"/>
    </cofactor>
</comment>
<feature type="binding site" description="axial binding residue" evidence="5">
    <location>
        <position position="435"/>
    </location>
    <ligand>
        <name>heme</name>
        <dbReference type="ChEBI" id="CHEBI:30413"/>
    </ligand>
    <ligandPart>
        <name>Fe</name>
        <dbReference type="ChEBI" id="CHEBI:18248"/>
    </ligandPart>
</feature>
<dbReference type="CDD" id="cd11062">
    <property type="entry name" value="CYP58-like"/>
    <property type="match status" value="1"/>
</dbReference>
<keyword evidence="9" id="KW-1185">Reference proteome</keyword>
<dbReference type="Proteomes" id="UP000030752">
    <property type="component" value="Unassembled WGS sequence"/>
</dbReference>
<dbReference type="InterPro" id="IPR036396">
    <property type="entry name" value="Cyt_P450_sf"/>
</dbReference>
<evidence type="ECO:0000256" key="7">
    <source>
        <dbReference type="SAM" id="Phobius"/>
    </source>
</evidence>
<dbReference type="VEuPathDB" id="FungiDB:HMPREF1541_05309"/>
<dbReference type="AlphaFoldDB" id="W2RRJ6"/>
<sequence>MFVDVMVRVALATLIVGVVMLFGTWIYRITLHPLAHIPGPKLAAMTKFYAMFWDWRPASSYIKNFAKWHQQYGPVVRIEPNHVHILDIDAYNQVFQIGTKFYRDPALYSVPILRGGFFNKLHVREAKPHRDLYSPYFSRNAVKNLEPFIRDHLQVFLQRIDEMAANNDAIDLSLTTNLLGLYNRRTFKYQMLEDLERFFDFSATQTGYIPTLATSLVDLAGRVPRPWLKSIPGLRAAFSNLDGCHKRVVELRKETSAQQTPSVFRTALHPDLKKHQPVFNDKVLAADAFTIFTAGTDTTAHTLVTGTWYLLQDPSVMEQLRKELKSAIPDSTDVSLTWSSLESLEYLTAVIKESLRLSYGVPGKLPRMVPPAGAELAGYRLPGGTALSMSCYIYHQHPAYFAEPEKFLPERWLDREQAASMEKYFMPFSRGSRGCIGQNLAWAELYYTFAFLFRRFQLEAFETTEADMEWHDAFVVATFGHLKVKARKLSS</sequence>
<keyword evidence="2 5" id="KW-0479">Metal-binding</keyword>
<keyword evidence="5 6" id="KW-0349">Heme</keyword>
<keyword evidence="7" id="KW-1133">Transmembrane helix</keyword>
<evidence type="ECO:0000256" key="6">
    <source>
        <dbReference type="RuleBase" id="RU000461"/>
    </source>
</evidence>
<protein>
    <recommendedName>
        <fullName evidence="10">Cytochrome P450</fullName>
    </recommendedName>
</protein>
<dbReference type="RefSeq" id="XP_008717872.1">
    <property type="nucleotide sequence ID" value="XM_008719650.1"/>
</dbReference>
<evidence type="ECO:0008006" key="10">
    <source>
        <dbReference type="Google" id="ProtNLM"/>
    </source>
</evidence>
<dbReference type="OrthoDB" id="3945418at2759"/>
<feature type="transmembrane region" description="Helical" evidence="7">
    <location>
        <begin position="6"/>
        <end position="27"/>
    </location>
</feature>
<keyword evidence="7" id="KW-0812">Transmembrane</keyword>
<dbReference type="Pfam" id="PF00067">
    <property type="entry name" value="p450"/>
    <property type="match status" value="1"/>
</dbReference>
<evidence type="ECO:0000256" key="2">
    <source>
        <dbReference type="ARBA" id="ARBA00022723"/>
    </source>
</evidence>
<reference evidence="8 9" key="1">
    <citation type="submission" date="2013-03" db="EMBL/GenBank/DDBJ databases">
        <title>The Genome Sequence of Phialophora europaea CBS 101466.</title>
        <authorList>
            <consortium name="The Broad Institute Genomics Platform"/>
            <person name="Cuomo C."/>
            <person name="de Hoog S."/>
            <person name="Gorbushina A."/>
            <person name="Walker B."/>
            <person name="Young S.K."/>
            <person name="Zeng Q."/>
            <person name="Gargeya S."/>
            <person name="Fitzgerald M."/>
            <person name="Haas B."/>
            <person name="Abouelleil A."/>
            <person name="Allen A.W."/>
            <person name="Alvarado L."/>
            <person name="Arachchi H.M."/>
            <person name="Berlin A.M."/>
            <person name="Chapman S.B."/>
            <person name="Gainer-Dewar J."/>
            <person name="Goldberg J."/>
            <person name="Griggs A."/>
            <person name="Gujja S."/>
            <person name="Hansen M."/>
            <person name="Howarth C."/>
            <person name="Imamovic A."/>
            <person name="Ireland A."/>
            <person name="Larimer J."/>
            <person name="McCowan C."/>
            <person name="Murphy C."/>
            <person name="Pearson M."/>
            <person name="Poon T.W."/>
            <person name="Priest M."/>
            <person name="Roberts A."/>
            <person name="Saif S."/>
            <person name="Shea T."/>
            <person name="Sisk P."/>
            <person name="Sykes S."/>
            <person name="Wortman J."/>
            <person name="Nusbaum C."/>
            <person name="Birren B."/>
        </authorList>
    </citation>
    <scope>NUCLEOTIDE SEQUENCE [LARGE SCALE GENOMIC DNA]</scope>
    <source>
        <strain evidence="8 9">CBS 101466</strain>
    </source>
</reference>
<evidence type="ECO:0000256" key="5">
    <source>
        <dbReference type="PIRSR" id="PIRSR602401-1"/>
    </source>
</evidence>
<keyword evidence="4 5" id="KW-0408">Iron</keyword>
<dbReference type="GO" id="GO:0020037">
    <property type="term" value="F:heme binding"/>
    <property type="evidence" value="ECO:0007669"/>
    <property type="project" value="InterPro"/>
</dbReference>
<keyword evidence="6" id="KW-0503">Monooxygenase</keyword>
<dbReference type="InParanoid" id="W2RRJ6"/>
<dbReference type="STRING" id="1220924.W2RRJ6"/>
<name>W2RRJ6_CYPE1</name>
<dbReference type="PRINTS" id="PR00385">
    <property type="entry name" value="P450"/>
</dbReference>
<dbReference type="GO" id="GO:0016705">
    <property type="term" value="F:oxidoreductase activity, acting on paired donors, with incorporation or reduction of molecular oxygen"/>
    <property type="evidence" value="ECO:0007669"/>
    <property type="project" value="InterPro"/>
</dbReference>
<dbReference type="SUPFAM" id="SSF48264">
    <property type="entry name" value="Cytochrome P450"/>
    <property type="match status" value="1"/>
</dbReference>
<accession>W2RRJ6</accession>
<gene>
    <name evidence="8" type="ORF">HMPREF1541_05309</name>
</gene>
<dbReference type="EMBL" id="KB822721">
    <property type="protein sequence ID" value="ETN39087.1"/>
    <property type="molecule type" value="Genomic_DNA"/>
</dbReference>
<dbReference type="eggNOG" id="KOG0159">
    <property type="taxonomic scope" value="Eukaryota"/>
</dbReference>
<dbReference type="GO" id="GO:0004497">
    <property type="term" value="F:monooxygenase activity"/>
    <property type="evidence" value="ECO:0007669"/>
    <property type="project" value="UniProtKB-KW"/>
</dbReference>
<evidence type="ECO:0000256" key="4">
    <source>
        <dbReference type="ARBA" id="ARBA00023004"/>
    </source>
</evidence>
<evidence type="ECO:0000256" key="1">
    <source>
        <dbReference type="ARBA" id="ARBA00001971"/>
    </source>
</evidence>
<evidence type="ECO:0000313" key="9">
    <source>
        <dbReference type="Proteomes" id="UP000030752"/>
    </source>
</evidence>
<dbReference type="Gene3D" id="1.10.630.10">
    <property type="entry name" value="Cytochrome P450"/>
    <property type="match status" value="1"/>
</dbReference>
<evidence type="ECO:0000313" key="8">
    <source>
        <dbReference type="EMBL" id="ETN39087.1"/>
    </source>
</evidence>
<dbReference type="InterPro" id="IPR017972">
    <property type="entry name" value="Cyt_P450_CS"/>
</dbReference>
<dbReference type="PANTHER" id="PTHR24305">
    <property type="entry name" value="CYTOCHROME P450"/>
    <property type="match status" value="1"/>
</dbReference>
<dbReference type="PANTHER" id="PTHR24305:SF152">
    <property type="entry name" value="P450, PUTATIVE (EUROFUNG)-RELATED"/>
    <property type="match status" value="1"/>
</dbReference>
<dbReference type="GeneID" id="19972648"/>
<keyword evidence="3 6" id="KW-0560">Oxidoreductase</keyword>
<organism evidence="8 9">
    <name type="scientific">Cyphellophora europaea (strain CBS 101466)</name>
    <name type="common">Phialophora europaea</name>
    <dbReference type="NCBI Taxonomy" id="1220924"/>
    <lineage>
        <taxon>Eukaryota</taxon>
        <taxon>Fungi</taxon>
        <taxon>Dikarya</taxon>
        <taxon>Ascomycota</taxon>
        <taxon>Pezizomycotina</taxon>
        <taxon>Eurotiomycetes</taxon>
        <taxon>Chaetothyriomycetidae</taxon>
        <taxon>Chaetothyriales</taxon>
        <taxon>Cyphellophoraceae</taxon>
        <taxon>Cyphellophora</taxon>
    </lineage>
</organism>
<dbReference type="InterPro" id="IPR001128">
    <property type="entry name" value="Cyt_P450"/>
</dbReference>
<dbReference type="InterPro" id="IPR050121">
    <property type="entry name" value="Cytochrome_P450_monoxygenase"/>
</dbReference>
<dbReference type="HOGENOM" id="CLU_001570_14_11_1"/>
<dbReference type="InterPro" id="IPR002401">
    <property type="entry name" value="Cyt_P450_E_grp-I"/>
</dbReference>
<dbReference type="PROSITE" id="PS00086">
    <property type="entry name" value="CYTOCHROME_P450"/>
    <property type="match status" value="1"/>
</dbReference>
<proteinExistence type="inferred from homology"/>